<dbReference type="Gene3D" id="3.40.50.1820">
    <property type="entry name" value="alpha/beta hydrolase"/>
    <property type="match status" value="1"/>
</dbReference>
<feature type="compositionally biased region" description="Polar residues" evidence="1">
    <location>
        <begin position="39"/>
        <end position="57"/>
    </location>
</feature>
<dbReference type="OrthoDB" id="6415022at2759"/>
<comment type="caution">
    <text evidence="3">The sequence shown here is derived from an EMBL/GenBank/DDBJ whole genome shotgun (WGS) entry which is preliminary data.</text>
</comment>
<dbReference type="PANTHER" id="PTHR13136">
    <property type="entry name" value="TESTIS DEVELOPMENT PROTEIN PRTD"/>
    <property type="match status" value="1"/>
</dbReference>
<name>A0A8K0R818_9PLEO</name>
<evidence type="ECO:0000313" key="4">
    <source>
        <dbReference type="Proteomes" id="UP000813461"/>
    </source>
</evidence>
<dbReference type="PANTHER" id="PTHR13136:SF11">
    <property type="entry name" value="TESTIS-EXPRESSED PROTEIN 30"/>
    <property type="match status" value="1"/>
</dbReference>
<evidence type="ECO:0000259" key="2">
    <source>
        <dbReference type="Pfam" id="PF20408"/>
    </source>
</evidence>
<feature type="compositionally biased region" description="Polar residues" evidence="1">
    <location>
        <begin position="12"/>
        <end position="28"/>
    </location>
</feature>
<evidence type="ECO:0000313" key="3">
    <source>
        <dbReference type="EMBL" id="KAH7087663.1"/>
    </source>
</evidence>
<dbReference type="AlphaFoldDB" id="A0A8K0R818"/>
<accession>A0A8K0R818</accession>
<dbReference type="Proteomes" id="UP000813461">
    <property type="component" value="Unassembled WGS sequence"/>
</dbReference>
<feature type="domain" description="KANL3/Tex30 alpha/beta hydrolase-like" evidence="2">
    <location>
        <begin position="120"/>
        <end position="286"/>
    </location>
</feature>
<dbReference type="SUPFAM" id="SSF53474">
    <property type="entry name" value="alpha/beta-Hydrolases"/>
    <property type="match status" value="1"/>
</dbReference>
<dbReference type="Pfam" id="PF20408">
    <property type="entry name" value="Abhydrolase_11"/>
    <property type="match status" value="1"/>
</dbReference>
<dbReference type="EMBL" id="JAGMVJ010000009">
    <property type="protein sequence ID" value="KAH7087663.1"/>
    <property type="molecule type" value="Genomic_DNA"/>
</dbReference>
<evidence type="ECO:0000256" key="1">
    <source>
        <dbReference type="SAM" id="MobiDB-lite"/>
    </source>
</evidence>
<reference evidence="3" key="1">
    <citation type="journal article" date="2021" name="Nat. Commun.">
        <title>Genetic determinants of endophytism in the Arabidopsis root mycobiome.</title>
        <authorList>
            <person name="Mesny F."/>
            <person name="Miyauchi S."/>
            <person name="Thiergart T."/>
            <person name="Pickel B."/>
            <person name="Atanasova L."/>
            <person name="Karlsson M."/>
            <person name="Huettel B."/>
            <person name="Barry K.W."/>
            <person name="Haridas S."/>
            <person name="Chen C."/>
            <person name="Bauer D."/>
            <person name="Andreopoulos W."/>
            <person name="Pangilinan J."/>
            <person name="LaButti K."/>
            <person name="Riley R."/>
            <person name="Lipzen A."/>
            <person name="Clum A."/>
            <person name="Drula E."/>
            <person name="Henrissat B."/>
            <person name="Kohler A."/>
            <person name="Grigoriev I.V."/>
            <person name="Martin F.M."/>
            <person name="Hacquard S."/>
        </authorList>
    </citation>
    <scope>NUCLEOTIDE SEQUENCE</scope>
    <source>
        <strain evidence="3">MPI-SDFR-AT-0120</strain>
    </source>
</reference>
<protein>
    <submittedName>
        <fullName evidence="3">Alpha/Beta hydrolase protein</fullName>
    </submittedName>
</protein>
<gene>
    <name evidence="3" type="ORF">FB567DRAFT_525459</name>
</gene>
<proteinExistence type="predicted"/>
<organism evidence="3 4">
    <name type="scientific">Paraphoma chrysanthemicola</name>
    <dbReference type="NCBI Taxonomy" id="798071"/>
    <lineage>
        <taxon>Eukaryota</taxon>
        <taxon>Fungi</taxon>
        <taxon>Dikarya</taxon>
        <taxon>Ascomycota</taxon>
        <taxon>Pezizomycotina</taxon>
        <taxon>Dothideomycetes</taxon>
        <taxon>Pleosporomycetidae</taxon>
        <taxon>Pleosporales</taxon>
        <taxon>Pleosporineae</taxon>
        <taxon>Phaeosphaeriaceae</taxon>
        <taxon>Paraphoma</taxon>
    </lineage>
</organism>
<sequence length="320" mass="33913">MPPKKRKATESEVVSSTNKRVARSSTRPSAPVAHESLSAKASNATPKTSHNSNSTVKKNPDKVEPKSDKINATHNAGNASLSSSTPANIETLLITSDLVKSPLTCALYPSSKASQTSAPTLIFTHGAGGTLSAPAVVNFCTGFASYLPVLVFQGSMNLGSRVKGFHACVQHLSDKGERKKGSGRLVLGGRSMGARAAVMAASDVLESSSKDTRIDVILVSYPLQGPKDVRDQILMDLPASVNVLFVIGDRDNMCPLDLLEGVRGKMKATSHLVVVRGADHGMHTKPAKVERERGEESGRIAAEWVDGKVLDDVVYIGEET</sequence>
<feature type="compositionally biased region" description="Basic and acidic residues" evidence="1">
    <location>
        <begin position="58"/>
        <end position="71"/>
    </location>
</feature>
<feature type="region of interest" description="Disordered" evidence="1">
    <location>
        <begin position="1"/>
        <end position="83"/>
    </location>
</feature>
<dbReference type="InterPro" id="IPR046879">
    <property type="entry name" value="KANL3/Tex30_Abhydrolase"/>
</dbReference>
<keyword evidence="3" id="KW-0378">Hydrolase</keyword>
<dbReference type="InterPro" id="IPR026555">
    <property type="entry name" value="NSL3/Tex30"/>
</dbReference>
<keyword evidence="4" id="KW-1185">Reference proteome</keyword>
<dbReference type="GO" id="GO:0016787">
    <property type="term" value="F:hydrolase activity"/>
    <property type="evidence" value="ECO:0007669"/>
    <property type="project" value="UniProtKB-KW"/>
</dbReference>
<feature type="compositionally biased region" description="Polar residues" evidence="1">
    <location>
        <begin position="72"/>
        <end position="83"/>
    </location>
</feature>
<dbReference type="InterPro" id="IPR029058">
    <property type="entry name" value="AB_hydrolase_fold"/>
</dbReference>